<dbReference type="Pfam" id="PF07731">
    <property type="entry name" value="Cu-oxidase_2"/>
    <property type="match status" value="1"/>
</dbReference>
<evidence type="ECO:0000259" key="7">
    <source>
        <dbReference type="Pfam" id="PF00394"/>
    </source>
</evidence>
<evidence type="ECO:0000259" key="8">
    <source>
        <dbReference type="Pfam" id="PF07731"/>
    </source>
</evidence>
<keyword evidence="6" id="KW-0325">Glycoprotein</keyword>
<evidence type="ECO:0000259" key="9">
    <source>
        <dbReference type="Pfam" id="PF07732"/>
    </source>
</evidence>
<evidence type="ECO:0000256" key="5">
    <source>
        <dbReference type="ARBA" id="ARBA00023008"/>
    </source>
</evidence>
<keyword evidence="2" id="KW-0479">Metal-binding</keyword>
<dbReference type="InterPro" id="IPR045087">
    <property type="entry name" value="Cu-oxidase_fam"/>
</dbReference>
<keyword evidence="11" id="KW-1185">Reference proteome</keyword>
<evidence type="ECO:0008006" key="12">
    <source>
        <dbReference type="Google" id="ProtNLM"/>
    </source>
</evidence>
<dbReference type="PANTHER" id="PTHR11709:SF488">
    <property type="entry name" value="LACCASE-RELATED"/>
    <property type="match status" value="1"/>
</dbReference>
<name>A0A1X7RI50_ZYMT9</name>
<dbReference type="Pfam" id="PF00394">
    <property type="entry name" value="Cu-oxidase"/>
    <property type="match status" value="1"/>
</dbReference>
<evidence type="ECO:0000313" key="10">
    <source>
        <dbReference type="EMBL" id="SMQ47095.1"/>
    </source>
</evidence>
<feature type="domain" description="Plastocyanin-like" evidence="9">
    <location>
        <begin position="85"/>
        <end position="194"/>
    </location>
</feature>
<sequence>MEHKYEIIVDKAANPIATTRKRGSWSLRGSVLPFITATTLLLWGAREIVQWNGVIIADCNGSEIEASVRPVAQVVRRYNITVGVKWLNLDGGRWRPGFVCNGESPCPTLNAREGDQIELHTTNDLPTQLSIHWSGMTHQRFGFENDGTGGLNQWAMLPRSNWTSHFDTSGHWGLNWYADHTGAGVADGVYGTVWTAPSPSRPRPYTLIAGSPVHVRLIQEAEDDIQHMVLWNSDFRTADWKIQKMKAKGTGLSCYKSILVNGKGRVFCKNPNYNTIDGHELDDAGCAVTPGIEPDACTPSLADFTVIETHGKEYIMLNLINVGFEHALKWSVDNHRVWVVANDAGFIEPQLVDTVYITNGARVTVLLKLDQDPDDYAIRIASTSKLQNLEGYALLRYPAKRYPIYGQPMALPSIRANTKTCLNPDSSVPHGCHEFDEYTARPFPAQIPDKTSNKTLLWTAGSQPSKYEQHVTEYYVNEKPWQLFRAAMEPVYFTKDAASVAKPIQAGLPIGTVVDLIVQNTLNETIPLYKHGNPTFHLGSRAFEKFEWSSIQDALEHHADININDPALAVVHDLPPLGWLAIRWRVTLTGATMFHAVKLRYFALGMAAPMLEGIETSVRGSVSEYAKHQPHVMFEPGNDGVFG</sequence>
<evidence type="ECO:0000313" key="11">
    <source>
        <dbReference type="Proteomes" id="UP000215127"/>
    </source>
</evidence>
<dbReference type="GO" id="GO:0005507">
    <property type="term" value="F:copper ion binding"/>
    <property type="evidence" value="ECO:0007669"/>
    <property type="project" value="InterPro"/>
</dbReference>
<evidence type="ECO:0000256" key="1">
    <source>
        <dbReference type="ARBA" id="ARBA00010609"/>
    </source>
</evidence>
<keyword evidence="3" id="KW-0732">Signal</keyword>
<feature type="domain" description="Plastocyanin-like" evidence="7">
    <location>
        <begin position="254"/>
        <end position="397"/>
    </location>
</feature>
<dbReference type="EMBL" id="LT853693">
    <property type="protein sequence ID" value="SMQ47095.1"/>
    <property type="molecule type" value="Genomic_DNA"/>
</dbReference>
<organism evidence="10 11">
    <name type="scientific">Zymoseptoria tritici (strain ST99CH_3D7)</name>
    <dbReference type="NCBI Taxonomy" id="1276538"/>
    <lineage>
        <taxon>Eukaryota</taxon>
        <taxon>Fungi</taxon>
        <taxon>Dikarya</taxon>
        <taxon>Ascomycota</taxon>
        <taxon>Pezizomycotina</taxon>
        <taxon>Dothideomycetes</taxon>
        <taxon>Dothideomycetidae</taxon>
        <taxon>Mycosphaerellales</taxon>
        <taxon>Mycosphaerellaceae</taxon>
        <taxon>Zymoseptoria</taxon>
    </lineage>
</organism>
<proteinExistence type="inferred from homology"/>
<evidence type="ECO:0000256" key="3">
    <source>
        <dbReference type="ARBA" id="ARBA00022729"/>
    </source>
</evidence>
<dbReference type="InterPro" id="IPR011707">
    <property type="entry name" value="Cu-oxidase-like_N"/>
</dbReference>
<dbReference type="CDD" id="cd13876">
    <property type="entry name" value="CuRO_2_Abr2_like"/>
    <property type="match status" value="1"/>
</dbReference>
<feature type="domain" description="Plastocyanin-like" evidence="8">
    <location>
        <begin position="506"/>
        <end position="613"/>
    </location>
</feature>
<dbReference type="InterPro" id="IPR008972">
    <property type="entry name" value="Cupredoxin"/>
</dbReference>
<keyword evidence="4" id="KW-0560">Oxidoreductase</keyword>
<dbReference type="AlphaFoldDB" id="A0A1X7RI50"/>
<evidence type="ECO:0000256" key="2">
    <source>
        <dbReference type="ARBA" id="ARBA00022723"/>
    </source>
</evidence>
<dbReference type="PANTHER" id="PTHR11709">
    <property type="entry name" value="MULTI-COPPER OXIDASE"/>
    <property type="match status" value="1"/>
</dbReference>
<dbReference type="Gene3D" id="2.60.40.420">
    <property type="entry name" value="Cupredoxins - blue copper proteins"/>
    <property type="match status" value="3"/>
</dbReference>
<dbReference type="STRING" id="1276538.A0A1X7RI50"/>
<dbReference type="GO" id="GO:0016491">
    <property type="term" value="F:oxidoreductase activity"/>
    <property type="evidence" value="ECO:0007669"/>
    <property type="project" value="UniProtKB-KW"/>
</dbReference>
<evidence type="ECO:0000256" key="6">
    <source>
        <dbReference type="ARBA" id="ARBA00023180"/>
    </source>
</evidence>
<reference evidence="10 11" key="1">
    <citation type="submission" date="2016-06" db="EMBL/GenBank/DDBJ databases">
        <authorList>
            <person name="Kjaerup R.B."/>
            <person name="Dalgaard T.S."/>
            <person name="Juul-Madsen H.R."/>
        </authorList>
    </citation>
    <scope>NUCLEOTIDE SEQUENCE [LARGE SCALE GENOMIC DNA]</scope>
</reference>
<dbReference type="InterPro" id="IPR001117">
    <property type="entry name" value="Cu-oxidase_2nd"/>
</dbReference>
<keyword evidence="5" id="KW-0186">Copper</keyword>
<evidence type="ECO:0000256" key="4">
    <source>
        <dbReference type="ARBA" id="ARBA00023002"/>
    </source>
</evidence>
<dbReference type="SUPFAM" id="SSF49503">
    <property type="entry name" value="Cupredoxins"/>
    <property type="match status" value="3"/>
</dbReference>
<dbReference type="InterPro" id="IPR011706">
    <property type="entry name" value="Cu-oxidase_C"/>
</dbReference>
<comment type="similarity">
    <text evidence="1">Belongs to the multicopper oxidase family.</text>
</comment>
<accession>A0A1X7RI50</accession>
<gene>
    <name evidence="10" type="ORF">ZT3D7_G2242</name>
</gene>
<protein>
    <recommendedName>
        <fullName evidence="12">Plastocyanin-like domain-containing protein</fullName>
    </recommendedName>
</protein>
<dbReference type="Pfam" id="PF07732">
    <property type="entry name" value="Cu-oxidase_3"/>
    <property type="match status" value="1"/>
</dbReference>
<dbReference type="Proteomes" id="UP000215127">
    <property type="component" value="Chromosome 2"/>
</dbReference>